<evidence type="ECO:0000313" key="2">
    <source>
        <dbReference type="Proteomes" id="UP000243579"/>
    </source>
</evidence>
<dbReference type="Gene3D" id="3.80.10.10">
    <property type="entry name" value="Ribonuclease Inhibitor"/>
    <property type="match status" value="2"/>
</dbReference>
<dbReference type="GO" id="GO:0005096">
    <property type="term" value="F:GTPase activator activity"/>
    <property type="evidence" value="ECO:0007669"/>
    <property type="project" value="InterPro"/>
</dbReference>
<dbReference type="EMBL" id="JNBR01001915">
    <property type="protein sequence ID" value="OQR84291.1"/>
    <property type="molecule type" value="Genomic_DNA"/>
</dbReference>
<dbReference type="GO" id="GO:0005829">
    <property type="term" value="C:cytosol"/>
    <property type="evidence" value="ECO:0007669"/>
    <property type="project" value="TreeGrafter"/>
</dbReference>
<dbReference type="Pfam" id="PF13516">
    <property type="entry name" value="LRR_6"/>
    <property type="match status" value="4"/>
</dbReference>
<protein>
    <submittedName>
        <fullName evidence="1">Uncharacterized protein</fullName>
    </submittedName>
</protein>
<accession>A0A1V9YF07</accession>
<evidence type="ECO:0000313" key="1">
    <source>
        <dbReference type="EMBL" id="OQR84291.1"/>
    </source>
</evidence>
<comment type="caution">
    <text evidence="1">The sequence shown here is derived from an EMBL/GenBank/DDBJ whole genome shotgun (WGS) entry which is preliminary data.</text>
</comment>
<gene>
    <name evidence="1" type="ORF">ACHHYP_13542</name>
</gene>
<proteinExistence type="predicted"/>
<organism evidence="1 2">
    <name type="scientific">Achlya hypogyna</name>
    <name type="common">Oomycete</name>
    <name type="synonym">Protoachlya hypogyna</name>
    <dbReference type="NCBI Taxonomy" id="1202772"/>
    <lineage>
        <taxon>Eukaryota</taxon>
        <taxon>Sar</taxon>
        <taxon>Stramenopiles</taxon>
        <taxon>Oomycota</taxon>
        <taxon>Saprolegniomycetes</taxon>
        <taxon>Saprolegniales</taxon>
        <taxon>Achlyaceae</taxon>
        <taxon>Achlya</taxon>
    </lineage>
</organism>
<dbReference type="GO" id="GO:0006913">
    <property type="term" value="P:nucleocytoplasmic transport"/>
    <property type="evidence" value="ECO:0007669"/>
    <property type="project" value="TreeGrafter"/>
</dbReference>
<name>A0A1V9YF07_ACHHY</name>
<dbReference type="AlphaFoldDB" id="A0A1V9YF07"/>
<dbReference type="GO" id="GO:0048471">
    <property type="term" value="C:perinuclear region of cytoplasm"/>
    <property type="evidence" value="ECO:0007669"/>
    <property type="project" value="TreeGrafter"/>
</dbReference>
<dbReference type="SMART" id="SM00368">
    <property type="entry name" value="LRR_RI"/>
    <property type="match status" value="8"/>
</dbReference>
<dbReference type="Proteomes" id="UP000243579">
    <property type="component" value="Unassembled WGS sequence"/>
</dbReference>
<keyword evidence="2" id="KW-1185">Reference proteome</keyword>
<dbReference type="OrthoDB" id="120976at2759"/>
<dbReference type="InterPro" id="IPR001611">
    <property type="entry name" value="Leu-rich_rpt"/>
</dbReference>
<dbReference type="GO" id="GO:0005634">
    <property type="term" value="C:nucleus"/>
    <property type="evidence" value="ECO:0007669"/>
    <property type="project" value="TreeGrafter"/>
</dbReference>
<dbReference type="PANTHER" id="PTHR24113:SF15">
    <property type="entry name" value="NACHT DOMAIN-CONTAINING PROTEIN"/>
    <property type="match status" value="1"/>
</dbReference>
<sequence>MPPSRNSAAPAAVMASRNHSRILPELLQHIALFLPTADDMRAFLEALPKHVLSGALFSLLCLHKAVAENRLYFPKTDPTYPRRVHLWPNLVLPRCIEDAQITKWIENVMLLYPIVEVQHVAVPLPYPLLPTTKLAFDYPIYPHELELILHHWKDRAVSILLLISDNGQPHRGMTMDSTVDVILRALHTLPALRQLELSWFGASLPLRFPSVLDAMAASPITKVDFRDCHVDWDADMVATLTKWVATKPLVSLLLPKTSMDGPSLSALCRALEASQSLQTIFVSQAAVVFKLMQSPFQLPTQLLSLTIKPVRYADLRNLMTALESCRLQKLALGFPPWPPIDEVDDISRLLTQTLPGLRRLTTLRLDRIPISPVGCNALASILPQLHELVLKDNSLLDMGVLVLVSALPQCRKLQRLRLSKQGCTDTGAMALARVVPHCADLRDLDLSDNRIGCLGATALSSAVQHLDDLSLSDNEIGPDGAVALVRAMGCSPKTALMTWLLLDFNPLGKAGVMGVINAVLSSPHRFGHVDLRCTVEDPTDIIACEDKAKPSHALLPELFQRVAEFIMTSADMLALLDALPQAWLSEPLHALRQLFGAVRSRRLIVAEGDQFYPSFVRLWPYLELPYRVEDEEQLQWISKAMVLHPLVDINGYDLPPSYPLQATTKLNLHAITSWRQLQQAIDRWPERIECIEAVFPFPVTAQVPMAPPPDPWAPEAVTQLCAALPTLPGLREIAFTWHRPQSDTQQLALVQALMATPVTCAEFIYANTHVVWSDATVAAVARWVKSGPLTILVLDGVHMSDAATKVLCKAISTSTTLVDLEVKTGTLPHCFFPLTPTLPAQLHAVVIEFCSPTALEAILATVRQSQLQSITLGFEDTGEPVSPALATALIDAVSHLPKLRRLELTLLPLPKASYPVLATLLPQLDYLYLEANGVTDEDVAVLANALPRCHRLKDLRLIDQECTYLSAESLARSLPECPALKTLDLRGNRIGSIGAHVLSHVLHTLDEVDLSENKIGFDGAEALSRAIPQTCHMESIGLQGNPLEKDGILALARALASCAHREGSVKLSDTLATEEDRIECDEALRRLPDAAWGYFAEDDGRL</sequence>
<dbReference type="GO" id="GO:0031267">
    <property type="term" value="F:small GTPase binding"/>
    <property type="evidence" value="ECO:0007669"/>
    <property type="project" value="TreeGrafter"/>
</dbReference>
<dbReference type="InterPro" id="IPR032675">
    <property type="entry name" value="LRR_dom_sf"/>
</dbReference>
<dbReference type="STRING" id="1202772.A0A1V9YF07"/>
<reference evidence="1 2" key="1">
    <citation type="journal article" date="2014" name="Genome Biol. Evol.">
        <title>The secreted proteins of Achlya hypogyna and Thraustotheca clavata identify the ancestral oomycete secretome and reveal gene acquisitions by horizontal gene transfer.</title>
        <authorList>
            <person name="Misner I."/>
            <person name="Blouin N."/>
            <person name="Leonard G."/>
            <person name="Richards T.A."/>
            <person name="Lane C.E."/>
        </authorList>
    </citation>
    <scope>NUCLEOTIDE SEQUENCE [LARGE SCALE GENOMIC DNA]</scope>
    <source>
        <strain evidence="1 2">ATCC 48635</strain>
    </source>
</reference>
<dbReference type="InterPro" id="IPR027038">
    <property type="entry name" value="RanGap"/>
</dbReference>
<dbReference type="PANTHER" id="PTHR24113">
    <property type="entry name" value="RAN GTPASE-ACTIVATING PROTEIN 1"/>
    <property type="match status" value="1"/>
</dbReference>
<dbReference type="SUPFAM" id="SSF52047">
    <property type="entry name" value="RNI-like"/>
    <property type="match status" value="2"/>
</dbReference>